<dbReference type="HAMAP" id="MF_00689">
    <property type="entry name" value="Bpt"/>
    <property type="match status" value="1"/>
</dbReference>
<dbReference type="EMBL" id="NAIA01000003">
    <property type="protein sequence ID" value="OWF65574.1"/>
    <property type="molecule type" value="Genomic_DNA"/>
</dbReference>
<comment type="similarity">
    <text evidence="4">Belongs to the R-transferase family. Bpt subfamily.</text>
</comment>
<dbReference type="EC" id="2.3.2.29" evidence="4"/>
<dbReference type="Pfam" id="PF04376">
    <property type="entry name" value="ATE_N"/>
    <property type="match status" value="1"/>
</dbReference>
<evidence type="ECO:0000313" key="7">
    <source>
        <dbReference type="EMBL" id="OWF65574.1"/>
    </source>
</evidence>
<proteinExistence type="inferred from homology"/>
<comment type="function">
    <text evidence="4">Functions in the N-end rule pathway of protein degradation where it conjugates Leu from its aminoacyl-tRNA to the N-termini of proteins containing an N-terminal aspartate or glutamate.</text>
</comment>
<dbReference type="NCBIfam" id="NF002346">
    <property type="entry name" value="PRK01305.2-3"/>
    <property type="match status" value="1"/>
</dbReference>
<feature type="domain" description="N-end aminoacyl transferase N-terminal" evidence="5">
    <location>
        <begin position="20"/>
        <end position="90"/>
    </location>
</feature>
<evidence type="ECO:0000256" key="1">
    <source>
        <dbReference type="ARBA" id="ARBA00022490"/>
    </source>
</evidence>
<dbReference type="RefSeq" id="WP_087909814.1">
    <property type="nucleotide sequence ID" value="NZ_NAIA01000003.1"/>
</dbReference>
<keyword evidence="1 4" id="KW-0963">Cytoplasm</keyword>
<gene>
    <name evidence="4" type="primary">bpt</name>
    <name evidence="7" type="ORF">B6A14_07225</name>
</gene>
<dbReference type="NCBIfam" id="NF002342">
    <property type="entry name" value="PRK01305.1-3"/>
    <property type="match status" value="1"/>
</dbReference>
<dbReference type="InterPro" id="IPR007471">
    <property type="entry name" value="N-end_Aminoacyl_Trfase_N"/>
</dbReference>
<comment type="caution">
    <text evidence="7">The sequence shown here is derived from an EMBL/GenBank/DDBJ whole genome shotgun (WGS) entry which is preliminary data.</text>
</comment>
<evidence type="ECO:0000313" key="8">
    <source>
        <dbReference type="Proteomes" id="UP000196880"/>
    </source>
</evidence>
<comment type="catalytic activity">
    <reaction evidence="4">
        <text>N-terminal L-aspartyl-[protein] + L-leucyl-tRNA(Leu) = N-terminal L-leucyl-L-aspartyl-[protein] + tRNA(Leu) + H(+)</text>
        <dbReference type="Rhea" id="RHEA:50420"/>
        <dbReference type="Rhea" id="RHEA-COMP:9613"/>
        <dbReference type="Rhea" id="RHEA-COMP:9622"/>
        <dbReference type="Rhea" id="RHEA-COMP:12669"/>
        <dbReference type="Rhea" id="RHEA-COMP:12674"/>
        <dbReference type="ChEBI" id="CHEBI:15378"/>
        <dbReference type="ChEBI" id="CHEBI:64720"/>
        <dbReference type="ChEBI" id="CHEBI:78442"/>
        <dbReference type="ChEBI" id="CHEBI:78494"/>
        <dbReference type="ChEBI" id="CHEBI:133042"/>
        <dbReference type="EC" id="2.3.2.29"/>
    </reaction>
</comment>
<dbReference type="InterPro" id="IPR017138">
    <property type="entry name" value="Asp_Glu_LeuTrfase"/>
</dbReference>
<evidence type="ECO:0000256" key="3">
    <source>
        <dbReference type="ARBA" id="ARBA00023315"/>
    </source>
</evidence>
<evidence type="ECO:0000259" key="5">
    <source>
        <dbReference type="Pfam" id="PF04376"/>
    </source>
</evidence>
<reference evidence="7 8" key="1">
    <citation type="submission" date="2017-03" db="EMBL/GenBank/DDBJ databases">
        <title>New species Polynucleobacter sp. MWH-EgelM1-30-B4.</title>
        <authorList>
            <person name="Hahn M.W."/>
        </authorList>
    </citation>
    <scope>NUCLEOTIDE SEQUENCE [LARGE SCALE GENOMIC DNA]</scope>
    <source>
        <strain evidence="7 8">MWH-EgelM1-30-B4</strain>
    </source>
</reference>
<dbReference type="NCBIfam" id="NF002341">
    <property type="entry name" value="PRK01305.1-1"/>
    <property type="match status" value="1"/>
</dbReference>
<keyword evidence="2 4" id="KW-0808">Transferase</keyword>
<protein>
    <recommendedName>
        <fullName evidence="4">Aspartate/glutamate leucyltransferase</fullName>
        <ecNumber evidence="4">2.3.2.29</ecNumber>
    </recommendedName>
</protein>
<dbReference type="GO" id="GO:0008914">
    <property type="term" value="F:leucyl-tRNA--protein transferase activity"/>
    <property type="evidence" value="ECO:0007669"/>
    <property type="project" value="UniProtKB-UniRule"/>
</dbReference>
<dbReference type="Proteomes" id="UP000196880">
    <property type="component" value="Unassembled WGS sequence"/>
</dbReference>
<dbReference type="Pfam" id="PF04377">
    <property type="entry name" value="ATE_C"/>
    <property type="match status" value="1"/>
</dbReference>
<sequence length="251" mass="29141">MTRLKELPLTALQFYATAPYPCSYLPNRMARSQVATPSHLIHADIYSELLNAGFRRSGLYTYRPYCDECRACIATRILVNQFTPSRSQRRAWKKHIGLEVSVLNLGYQDEHYQLYQRYQNERHAGGDMDSDDQDQYMQFLLQSRVNSRIVEFRDGPQDPHPGRLRMVSMIDILDQGISSVYTFFDTSVHASSYGGFSILWQIEQAKTLSLPYLYLGYYIKESEKMSYKAKYQPMEGLIDDHWQPLTELAGS</sequence>
<keyword evidence="8" id="KW-1185">Reference proteome</keyword>
<dbReference type="GO" id="GO:0004057">
    <property type="term" value="F:arginyl-tRNA--protein transferase activity"/>
    <property type="evidence" value="ECO:0007669"/>
    <property type="project" value="InterPro"/>
</dbReference>
<dbReference type="GO" id="GO:0071596">
    <property type="term" value="P:ubiquitin-dependent protein catabolic process via the N-end rule pathway"/>
    <property type="evidence" value="ECO:0007669"/>
    <property type="project" value="InterPro"/>
</dbReference>
<dbReference type="InterPro" id="IPR007472">
    <property type="entry name" value="N-end_Aminoacyl_Trfase_C"/>
</dbReference>
<organism evidence="7 8">
    <name type="scientific">Polynucleobacter hirudinilacicola</name>
    <dbReference type="NCBI Taxonomy" id="1743166"/>
    <lineage>
        <taxon>Bacteria</taxon>
        <taxon>Pseudomonadati</taxon>
        <taxon>Pseudomonadota</taxon>
        <taxon>Betaproteobacteria</taxon>
        <taxon>Burkholderiales</taxon>
        <taxon>Burkholderiaceae</taxon>
        <taxon>Polynucleobacter</taxon>
    </lineage>
</organism>
<evidence type="ECO:0000259" key="6">
    <source>
        <dbReference type="Pfam" id="PF04377"/>
    </source>
</evidence>
<evidence type="ECO:0000256" key="4">
    <source>
        <dbReference type="HAMAP-Rule" id="MF_00689"/>
    </source>
</evidence>
<keyword evidence="3 4" id="KW-0012">Acyltransferase</keyword>
<feature type="domain" description="N-end rule aminoacyl transferase C-terminal" evidence="6">
    <location>
        <begin position="110"/>
        <end position="237"/>
    </location>
</feature>
<comment type="subcellular location">
    <subcellularLocation>
        <location evidence="4">Cytoplasm</location>
    </subcellularLocation>
</comment>
<dbReference type="PIRSF" id="PIRSF037208">
    <property type="entry name" value="ATE_pro_prd"/>
    <property type="match status" value="1"/>
</dbReference>
<dbReference type="InterPro" id="IPR016181">
    <property type="entry name" value="Acyl_CoA_acyltransferase"/>
</dbReference>
<comment type="catalytic activity">
    <reaction evidence="4">
        <text>N-terminal L-glutamyl-[protein] + L-leucyl-tRNA(Leu) = N-terminal L-leucyl-L-glutamyl-[protein] + tRNA(Leu) + H(+)</text>
        <dbReference type="Rhea" id="RHEA:50412"/>
        <dbReference type="Rhea" id="RHEA-COMP:9613"/>
        <dbReference type="Rhea" id="RHEA-COMP:9622"/>
        <dbReference type="Rhea" id="RHEA-COMP:12664"/>
        <dbReference type="Rhea" id="RHEA-COMP:12668"/>
        <dbReference type="ChEBI" id="CHEBI:15378"/>
        <dbReference type="ChEBI" id="CHEBI:64721"/>
        <dbReference type="ChEBI" id="CHEBI:78442"/>
        <dbReference type="ChEBI" id="CHEBI:78494"/>
        <dbReference type="ChEBI" id="CHEBI:133041"/>
        <dbReference type="EC" id="2.3.2.29"/>
    </reaction>
</comment>
<evidence type="ECO:0000256" key="2">
    <source>
        <dbReference type="ARBA" id="ARBA00022679"/>
    </source>
</evidence>
<dbReference type="PANTHER" id="PTHR21367">
    <property type="entry name" value="ARGININE-TRNA-PROTEIN TRANSFERASE 1"/>
    <property type="match status" value="1"/>
</dbReference>
<dbReference type="AlphaFoldDB" id="A0A210RX91"/>
<dbReference type="InterPro" id="IPR030700">
    <property type="entry name" value="N-end_Aminoacyl_Trfase"/>
</dbReference>
<dbReference type="SUPFAM" id="SSF55729">
    <property type="entry name" value="Acyl-CoA N-acyltransferases (Nat)"/>
    <property type="match status" value="1"/>
</dbReference>
<name>A0A210RX91_9BURK</name>
<dbReference type="GO" id="GO:0005737">
    <property type="term" value="C:cytoplasm"/>
    <property type="evidence" value="ECO:0007669"/>
    <property type="project" value="UniProtKB-SubCell"/>
</dbReference>
<accession>A0A210RX91</accession>
<dbReference type="OrthoDB" id="9782022at2"/>
<dbReference type="PANTHER" id="PTHR21367:SF1">
    <property type="entry name" value="ARGINYL-TRNA--PROTEIN TRANSFERASE 1"/>
    <property type="match status" value="1"/>
</dbReference>